<dbReference type="RefSeq" id="WP_118037068.1">
    <property type="nucleotide sequence ID" value="NZ_QRYY01000006.1"/>
</dbReference>
<name>A0A395X783_9FIRM</name>
<organism evidence="1 2">
    <name type="scientific">Blautia obeum</name>
    <dbReference type="NCBI Taxonomy" id="40520"/>
    <lineage>
        <taxon>Bacteria</taxon>
        <taxon>Bacillati</taxon>
        <taxon>Bacillota</taxon>
        <taxon>Clostridia</taxon>
        <taxon>Lachnospirales</taxon>
        <taxon>Lachnospiraceae</taxon>
        <taxon>Blautia</taxon>
    </lineage>
</organism>
<sequence length="79" mass="8599">MSRLIDADKIIDSLGNSDMDFAIGAVIDEQPTVFDVDKVISELKRDKFIESECILSDVHQGYNAGLSRAIEIVKGGGVE</sequence>
<evidence type="ECO:0000313" key="1">
    <source>
        <dbReference type="EMBL" id="RGV64347.1"/>
    </source>
</evidence>
<accession>A0A395X783</accession>
<gene>
    <name evidence="1" type="ORF">DWW07_09090</name>
</gene>
<reference evidence="1 2" key="1">
    <citation type="submission" date="2018-08" db="EMBL/GenBank/DDBJ databases">
        <title>A genome reference for cultivated species of the human gut microbiota.</title>
        <authorList>
            <person name="Zou Y."/>
            <person name="Xue W."/>
            <person name="Luo G."/>
        </authorList>
    </citation>
    <scope>NUCLEOTIDE SEQUENCE [LARGE SCALE GENOMIC DNA]</scope>
    <source>
        <strain evidence="1 2">AF14-23</strain>
    </source>
</reference>
<dbReference type="Proteomes" id="UP000265828">
    <property type="component" value="Unassembled WGS sequence"/>
</dbReference>
<protein>
    <submittedName>
        <fullName evidence="1">Uncharacterized protein</fullName>
    </submittedName>
</protein>
<evidence type="ECO:0000313" key="2">
    <source>
        <dbReference type="Proteomes" id="UP000265828"/>
    </source>
</evidence>
<dbReference type="EMBL" id="QRZI01000005">
    <property type="protein sequence ID" value="RGV64347.1"/>
    <property type="molecule type" value="Genomic_DNA"/>
</dbReference>
<proteinExistence type="predicted"/>
<dbReference type="AlphaFoldDB" id="A0A395X783"/>
<comment type="caution">
    <text evidence="1">The sequence shown here is derived from an EMBL/GenBank/DDBJ whole genome shotgun (WGS) entry which is preliminary data.</text>
</comment>